<dbReference type="RefSeq" id="WP_019958948.1">
    <property type="nucleotide sequence ID" value="NZ_CP091512.1"/>
</dbReference>
<dbReference type="PANTHER" id="PTHR43537:SF39">
    <property type="entry name" value="HTH-TYPE TRANSCRIPTIONAL REGULATOR MCBR"/>
    <property type="match status" value="1"/>
</dbReference>
<keyword evidence="1" id="KW-0805">Transcription regulation</keyword>
<dbReference type="Pfam" id="PF00392">
    <property type="entry name" value="GntR"/>
    <property type="match status" value="1"/>
</dbReference>
<proteinExistence type="predicted"/>
<dbReference type="Pfam" id="PF07729">
    <property type="entry name" value="FCD"/>
    <property type="match status" value="1"/>
</dbReference>
<dbReference type="SUPFAM" id="SSF46785">
    <property type="entry name" value="Winged helix' DNA-binding domain"/>
    <property type="match status" value="1"/>
</dbReference>
<dbReference type="SUPFAM" id="SSF48008">
    <property type="entry name" value="GntR ligand-binding domain-like"/>
    <property type="match status" value="1"/>
</dbReference>
<keyword evidence="6" id="KW-1185">Reference proteome</keyword>
<reference evidence="5" key="2">
    <citation type="journal article" date="2022" name="Res Sq">
        <title>Evolution of multicellular longitudinally dividing oral cavity symbionts (Neisseriaceae).</title>
        <authorList>
            <person name="Nyongesa S."/>
            <person name="Weber P."/>
            <person name="Bernet E."/>
            <person name="Pullido F."/>
            <person name="Nieckarz M."/>
            <person name="Delaby M."/>
            <person name="Nieves C."/>
            <person name="Viehboeck T."/>
            <person name="Krause N."/>
            <person name="Rivera-Millot A."/>
            <person name="Nakamura A."/>
            <person name="Vischer N."/>
            <person name="VanNieuwenhze M."/>
            <person name="Brun Y."/>
            <person name="Cava F."/>
            <person name="Bulgheresi S."/>
            <person name="Veyrier F."/>
        </authorList>
    </citation>
    <scope>NUCLEOTIDE SEQUENCE</scope>
    <source>
        <strain evidence="5">SAG 1488-6</strain>
    </source>
</reference>
<dbReference type="InterPro" id="IPR008920">
    <property type="entry name" value="TF_FadR/GntR_C"/>
</dbReference>
<evidence type="ECO:0000313" key="5">
    <source>
        <dbReference type="EMBL" id="UOO91439.1"/>
    </source>
</evidence>
<name>A0ABY4E7L0_VITST</name>
<accession>A0ABY4E7L0</accession>
<sequence>MENTLDMVSHEHDNKGDWIYTQLSRDLMNGVLLPNERLKIRELAQAMGTSVTPVRDALLRLVHEGALSLSSQRDIRVRNLSLQEYLEIRSIRFELEGLAAANAALNATVQDLNKLKHLVAQNEISLSNKDYKMSIALNQSFHFELCYIANMPILINVLRQLWVRIGPLIAQAYQHGERNMINYHYLILEALENKDPQAARVAIQADLMSGGHLLLQMKEAEQNLKLSENQAMI</sequence>
<dbReference type="PROSITE" id="PS50949">
    <property type="entry name" value="HTH_GNTR"/>
    <property type="match status" value="1"/>
</dbReference>
<feature type="domain" description="HTH gntR-type" evidence="4">
    <location>
        <begin position="13"/>
        <end position="80"/>
    </location>
</feature>
<gene>
    <name evidence="5" type="ORF">LVJ81_07110</name>
</gene>
<dbReference type="InterPro" id="IPR000524">
    <property type="entry name" value="Tscrpt_reg_HTH_GntR"/>
</dbReference>
<reference evidence="5" key="1">
    <citation type="submission" date="2021-12" db="EMBL/GenBank/DDBJ databases">
        <authorList>
            <person name="Veyrier F.J."/>
        </authorList>
    </citation>
    <scope>NUCLEOTIDE SEQUENCE</scope>
    <source>
        <strain evidence="5">SAG 1488-6</strain>
    </source>
</reference>
<protein>
    <submittedName>
        <fullName evidence="5">GntR family transcriptional regulator</fullName>
    </submittedName>
</protein>
<evidence type="ECO:0000256" key="3">
    <source>
        <dbReference type="ARBA" id="ARBA00023163"/>
    </source>
</evidence>
<dbReference type="Proteomes" id="UP000832034">
    <property type="component" value="Chromosome"/>
</dbReference>
<evidence type="ECO:0000256" key="2">
    <source>
        <dbReference type="ARBA" id="ARBA00023125"/>
    </source>
</evidence>
<dbReference type="SMART" id="SM00895">
    <property type="entry name" value="FCD"/>
    <property type="match status" value="1"/>
</dbReference>
<organism evidence="5 6">
    <name type="scientific">Vitreoscilla stercoraria</name>
    <dbReference type="NCBI Taxonomy" id="61"/>
    <lineage>
        <taxon>Bacteria</taxon>
        <taxon>Pseudomonadati</taxon>
        <taxon>Pseudomonadota</taxon>
        <taxon>Betaproteobacteria</taxon>
        <taxon>Neisseriales</taxon>
        <taxon>Neisseriaceae</taxon>
        <taxon>Vitreoscilla</taxon>
    </lineage>
</organism>
<dbReference type="Gene3D" id="1.20.120.530">
    <property type="entry name" value="GntR ligand-binding domain-like"/>
    <property type="match status" value="1"/>
</dbReference>
<dbReference type="InterPro" id="IPR036388">
    <property type="entry name" value="WH-like_DNA-bd_sf"/>
</dbReference>
<dbReference type="InterPro" id="IPR011711">
    <property type="entry name" value="GntR_C"/>
</dbReference>
<dbReference type="InterPro" id="IPR036390">
    <property type="entry name" value="WH_DNA-bd_sf"/>
</dbReference>
<dbReference type="EMBL" id="CP091512">
    <property type="protein sequence ID" value="UOO91439.1"/>
    <property type="molecule type" value="Genomic_DNA"/>
</dbReference>
<dbReference type="Gene3D" id="1.10.10.10">
    <property type="entry name" value="Winged helix-like DNA-binding domain superfamily/Winged helix DNA-binding domain"/>
    <property type="match status" value="1"/>
</dbReference>
<evidence type="ECO:0000313" key="6">
    <source>
        <dbReference type="Proteomes" id="UP000832034"/>
    </source>
</evidence>
<dbReference type="SMART" id="SM00345">
    <property type="entry name" value="HTH_GNTR"/>
    <property type="match status" value="1"/>
</dbReference>
<evidence type="ECO:0000259" key="4">
    <source>
        <dbReference type="PROSITE" id="PS50949"/>
    </source>
</evidence>
<dbReference type="PANTHER" id="PTHR43537">
    <property type="entry name" value="TRANSCRIPTIONAL REGULATOR, GNTR FAMILY"/>
    <property type="match status" value="1"/>
</dbReference>
<evidence type="ECO:0000256" key="1">
    <source>
        <dbReference type="ARBA" id="ARBA00023015"/>
    </source>
</evidence>
<keyword evidence="2" id="KW-0238">DNA-binding</keyword>
<keyword evidence="3" id="KW-0804">Transcription</keyword>